<proteinExistence type="predicted"/>
<comment type="caution">
    <text evidence="1">The sequence shown here is derived from an EMBL/GenBank/DDBJ whole genome shotgun (WGS) entry which is preliminary data.</text>
</comment>
<organism evidence="1 2">
    <name type="scientific">Anisodus acutangulus</name>
    <dbReference type="NCBI Taxonomy" id="402998"/>
    <lineage>
        <taxon>Eukaryota</taxon>
        <taxon>Viridiplantae</taxon>
        <taxon>Streptophyta</taxon>
        <taxon>Embryophyta</taxon>
        <taxon>Tracheophyta</taxon>
        <taxon>Spermatophyta</taxon>
        <taxon>Magnoliopsida</taxon>
        <taxon>eudicotyledons</taxon>
        <taxon>Gunneridae</taxon>
        <taxon>Pentapetalae</taxon>
        <taxon>asterids</taxon>
        <taxon>lamiids</taxon>
        <taxon>Solanales</taxon>
        <taxon>Solanaceae</taxon>
        <taxon>Solanoideae</taxon>
        <taxon>Hyoscyameae</taxon>
        <taxon>Anisodus</taxon>
    </lineage>
</organism>
<dbReference type="OrthoDB" id="730111at2759"/>
<accession>A0A9Q1RQF9</accession>
<evidence type="ECO:0000313" key="2">
    <source>
        <dbReference type="Proteomes" id="UP001152561"/>
    </source>
</evidence>
<sequence>MGLGDTFDQDDVDNYNKKIALDSRQVNILAAVPMEKNASQQQHDEREEPVFNDTLAGREARELYILSKMGFGDTIEEGEFEKYFEKMAAKSRQAEHAESSKMQQKVLNGEKLSQQMDGEEMDHIVITRDPISSCKRGVHKDCVSRYGNSAPWSFCSSEEGVKLGSFVCIDCWVPRFFRKSIGVCKKTLNCTSDVKSFEKFAKDSNFGKRKVVLALKAKDYTLPKAVVAKNALGLVPKKDKNKGLLKSSSVRIDDANLTEAVNDADFAFQLHRAMNSSQRISKTLCPINSSYVGDPEILESSNVSCKLLDFGQTVSNYPAELLTYKRSRLKRKMCKEMVGLSDLISEELNLRVSQREGSQDNLHLQDVSTLGPLSSGGDNTVQGDFCANNIVQAESCNTQQDRFLLKYSRRKKCSELGSDVREDTFPQPTPDTSIPTNCGTCQKSELYRNLHL</sequence>
<dbReference type="Proteomes" id="UP001152561">
    <property type="component" value="Unassembled WGS sequence"/>
</dbReference>
<dbReference type="PANTHER" id="PTHR38530">
    <property type="entry name" value="OS06G0468300 PROTEIN"/>
    <property type="match status" value="1"/>
</dbReference>
<dbReference type="AlphaFoldDB" id="A0A9Q1RQF9"/>
<keyword evidence="2" id="KW-1185">Reference proteome</keyword>
<reference evidence="2" key="1">
    <citation type="journal article" date="2023" name="Proc. Natl. Acad. Sci. U.S.A.">
        <title>Genomic and structural basis for evolution of tropane alkaloid biosynthesis.</title>
        <authorList>
            <person name="Wanga Y.-J."/>
            <person name="Taina T."/>
            <person name="Yua J.-Y."/>
            <person name="Lia J."/>
            <person name="Xua B."/>
            <person name="Chenc J."/>
            <person name="D'Auriad J.C."/>
            <person name="Huanga J.-P."/>
            <person name="Huanga S.-X."/>
        </authorList>
    </citation>
    <scope>NUCLEOTIDE SEQUENCE [LARGE SCALE GENOMIC DNA]</scope>
    <source>
        <strain evidence="2">cv. KIB-2019</strain>
    </source>
</reference>
<protein>
    <submittedName>
        <fullName evidence="1">Uncharacterized protein</fullName>
    </submittedName>
</protein>
<gene>
    <name evidence="1" type="ORF">K7X08_009066</name>
</gene>
<dbReference type="EMBL" id="JAJAGQ010000001">
    <property type="protein sequence ID" value="KAJ8572555.1"/>
    <property type="molecule type" value="Genomic_DNA"/>
</dbReference>
<evidence type="ECO:0000313" key="1">
    <source>
        <dbReference type="EMBL" id="KAJ8572555.1"/>
    </source>
</evidence>
<name>A0A9Q1RQF9_9SOLA</name>